<feature type="transmembrane region" description="Helical" evidence="2">
    <location>
        <begin position="135"/>
        <end position="156"/>
    </location>
</feature>
<keyword evidence="2" id="KW-1133">Transmembrane helix</keyword>
<reference evidence="5" key="3">
    <citation type="submission" date="2025-08" db="UniProtKB">
        <authorList>
            <consortium name="RefSeq"/>
        </authorList>
    </citation>
    <scope>IDENTIFICATION</scope>
    <source>
        <strain evidence="5">CBS 342.82</strain>
    </source>
</reference>
<feature type="transmembrane region" description="Helical" evidence="2">
    <location>
        <begin position="101"/>
        <end position="119"/>
    </location>
</feature>
<evidence type="ECO:0000259" key="3">
    <source>
        <dbReference type="Pfam" id="PF00487"/>
    </source>
</evidence>
<evidence type="ECO:0000256" key="1">
    <source>
        <dbReference type="SAM" id="MobiDB-lite"/>
    </source>
</evidence>
<proteinExistence type="predicted"/>
<accession>A0A6J3MHK4</accession>
<evidence type="ECO:0000313" key="5">
    <source>
        <dbReference type="RefSeq" id="XP_033464399.1"/>
    </source>
</evidence>
<feature type="compositionally biased region" description="Polar residues" evidence="1">
    <location>
        <begin position="1"/>
        <end position="35"/>
    </location>
</feature>
<dbReference type="GO" id="GO:0016491">
    <property type="term" value="F:oxidoreductase activity"/>
    <property type="evidence" value="ECO:0007669"/>
    <property type="project" value="InterPro"/>
</dbReference>
<name>A0A6J3MHK4_9PEZI</name>
<feature type="transmembrane region" description="Helical" evidence="2">
    <location>
        <begin position="299"/>
        <end position="322"/>
    </location>
</feature>
<dbReference type="PANTHER" id="PTHR32100">
    <property type="entry name" value="OMEGA-6 FATTY ACID DESATURASE, CHLOROPLASTIC"/>
    <property type="match status" value="1"/>
</dbReference>
<reference evidence="5" key="2">
    <citation type="submission" date="2020-04" db="EMBL/GenBank/DDBJ databases">
        <authorList>
            <consortium name="NCBI Genome Project"/>
        </authorList>
    </citation>
    <scope>NUCLEOTIDE SEQUENCE</scope>
    <source>
        <strain evidence="5">CBS 342.82</strain>
    </source>
</reference>
<dbReference type="CDD" id="cd03507">
    <property type="entry name" value="Delta12-FADS-like"/>
    <property type="match status" value="1"/>
</dbReference>
<keyword evidence="2" id="KW-0472">Membrane</keyword>
<dbReference type="InterPro" id="IPR012171">
    <property type="entry name" value="Fatty_acid_desaturase"/>
</dbReference>
<sequence length="479" mass="53609">MSTTTATPKPTVYRRTTTLESVPSTSRNSNASTPGDSPIASASSTSLSSMGSIEDLQETHFSKKSSLVDTYGNEFQVPNYTIKELRDAIPKHCFERSPVRGFYYVFRDIALLAATFYAFNTYCTPENVPSYPARAALWFVYTVLQGFVGTGLWVLAHECGHQSFSPSKTLNDSVGWVLHSALLVPYFSWKISHGKHHKATGNMERDMVFVPRNREEHATRTGALLHEMHELLEETPLYTAWHMITQQIGGWPAYLFLNVTGHNNHEKQPEGKGIGKKNGTGAVNHFTTSSPLYERKDEYLILLSDLGLAITASVLAFIGYKYGLANLAVWYIAPYLWVNHWLVAITFLQHTDPSLPHYSGDAWTFTRGAAATIDREFGFIGRTLMHGIVETHVLHHYISTIPFYHADEATEAIKKVMGRHYRADTRGGSLGFLASLWTSARWCQWVEPNAGAEGEDKHVYFFRNRNGLGLPPAKLAPAN</sequence>
<dbReference type="GO" id="GO:0006629">
    <property type="term" value="P:lipid metabolic process"/>
    <property type="evidence" value="ECO:0007669"/>
    <property type="project" value="InterPro"/>
</dbReference>
<organism evidence="5">
    <name type="scientific">Dissoconium aciculare CBS 342.82</name>
    <dbReference type="NCBI Taxonomy" id="1314786"/>
    <lineage>
        <taxon>Eukaryota</taxon>
        <taxon>Fungi</taxon>
        <taxon>Dikarya</taxon>
        <taxon>Ascomycota</taxon>
        <taxon>Pezizomycotina</taxon>
        <taxon>Dothideomycetes</taxon>
        <taxon>Dothideomycetidae</taxon>
        <taxon>Mycosphaerellales</taxon>
        <taxon>Dissoconiaceae</taxon>
        <taxon>Dissoconium</taxon>
    </lineage>
</organism>
<feature type="domain" description="Fatty acid desaturase" evidence="3">
    <location>
        <begin position="137"/>
        <end position="423"/>
    </location>
</feature>
<dbReference type="OrthoDB" id="1461976at2759"/>
<evidence type="ECO:0000256" key="2">
    <source>
        <dbReference type="SAM" id="Phobius"/>
    </source>
</evidence>
<protein>
    <submittedName>
        <fullName evidence="5">Delta-12 desaturase isoenzyme B</fullName>
    </submittedName>
</protein>
<dbReference type="Pfam" id="PF00487">
    <property type="entry name" value="FA_desaturase"/>
    <property type="match status" value="1"/>
</dbReference>
<dbReference type="InterPro" id="IPR005804">
    <property type="entry name" value="FA_desaturase_dom"/>
</dbReference>
<feature type="region of interest" description="Disordered" evidence="1">
    <location>
        <begin position="1"/>
        <end position="46"/>
    </location>
</feature>
<keyword evidence="2" id="KW-0812">Transmembrane</keyword>
<gene>
    <name evidence="5" type="ORF">K489DRAFT_385979</name>
</gene>
<feature type="compositionally biased region" description="Low complexity" evidence="1">
    <location>
        <begin position="37"/>
        <end position="46"/>
    </location>
</feature>
<dbReference type="GeneID" id="54363983"/>
<dbReference type="Proteomes" id="UP000504637">
    <property type="component" value="Unplaced"/>
</dbReference>
<feature type="transmembrane region" description="Helical" evidence="2">
    <location>
        <begin position="328"/>
        <end position="348"/>
    </location>
</feature>
<dbReference type="RefSeq" id="XP_033464399.1">
    <property type="nucleotide sequence ID" value="XM_033606183.1"/>
</dbReference>
<reference evidence="5" key="1">
    <citation type="submission" date="2020-01" db="EMBL/GenBank/DDBJ databases">
        <authorList>
            <consortium name="DOE Joint Genome Institute"/>
            <person name="Haridas S."/>
            <person name="Albert R."/>
            <person name="Binder M."/>
            <person name="Bloem J."/>
            <person name="Labutti K."/>
            <person name="Salamov A."/>
            <person name="Andreopoulos B."/>
            <person name="Baker S.E."/>
            <person name="Barry K."/>
            <person name="Bills G."/>
            <person name="Bluhm B.H."/>
            <person name="Cannon C."/>
            <person name="Castanera R."/>
            <person name="Culley D.E."/>
            <person name="Daum C."/>
            <person name="Ezra D."/>
            <person name="Gonzalez J.B."/>
            <person name="Henrissat B."/>
            <person name="Kuo A."/>
            <person name="Liang C."/>
            <person name="Lipzen A."/>
            <person name="Lutzoni F."/>
            <person name="Magnuson J."/>
            <person name="Mondo S."/>
            <person name="Nolan M."/>
            <person name="Ohm R."/>
            <person name="Pangilinan J."/>
            <person name="Park H.-J."/>
            <person name="Ramirez L."/>
            <person name="Alfaro M."/>
            <person name="Sun H."/>
            <person name="Tritt A."/>
            <person name="Yoshinaga Y."/>
            <person name="Zwiers L.-H."/>
            <person name="Turgeon B.G."/>
            <person name="Goodwin S.B."/>
            <person name="Spatafora J.W."/>
            <person name="Crous P.W."/>
            <person name="Grigoriev I.V."/>
        </authorList>
    </citation>
    <scope>NUCLEOTIDE SEQUENCE</scope>
    <source>
        <strain evidence="5">CBS 342.82</strain>
    </source>
</reference>
<keyword evidence="4" id="KW-1185">Reference proteome</keyword>
<evidence type="ECO:0000313" key="4">
    <source>
        <dbReference type="Proteomes" id="UP000504637"/>
    </source>
</evidence>
<dbReference type="AlphaFoldDB" id="A0A6J3MHK4"/>